<dbReference type="Pfam" id="PF01839">
    <property type="entry name" value="FG-GAP"/>
    <property type="match status" value="3"/>
</dbReference>
<dbReference type="Pfam" id="PF00357">
    <property type="entry name" value="Integrin_alpha"/>
    <property type="match status" value="1"/>
</dbReference>
<dbReference type="FunFam" id="2.60.40.1460:FF:000001">
    <property type="entry name" value="Integrin, alpha V"/>
    <property type="match status" value="1"/>
</dbReference>
<evidence type="ECO:0000256" key="10">
    <source>
        <dbReference type="ARBA" id="ARBA00022889"/>
    </source>
</evidence>
<evidence type="ECO:0000256" key="15">
    <source>
        <dbReference type="ARBA" id="ARBA00023157"/>
    </source>
</evidence>
<dbReference type="PANTHER" id="PTHR23220">
    <property type="entry name" value="INTEGRIN ALPHA"/>
    <property type="match status" value="1"/>
</dbReference>
<dbReference type="GO" id="GO:0005178">
    <property type="term" value="F:integrin binding"/>
    <property type="evidence" value="ECO:0007669"/>
    <property type="project" value="TreeGrafter"/>
</dbReference>
<dbReference type="InterPro" id="IPR000413">
    <property type="entry name" value="Integrin_alpha"/>
</dbReference>
<dbReference type="GO" id="GO:0007160">
    <property type="term" value="P:cell-matrix adhesion"/>
    <property type="evidence" value="ECO:0007669"/>
    <property type="project" value="UniProtKB-ARBA"/>
</dbReference>
<dbReference type="InterPro" id="IPR032695">
    <property type="entry name" value="Integrin_dom_sf"/>
</dbReference>
<keyword evidence="15" id="KW-1015">Disulfide bond</keyword>
<evidence type="ECO:0000313" key="25">
    <source>
        <dbReference type="EMBL" id="KAF5910654.1"/>
    </source>
</evidence>
<comment type="subcellular location">
    <subcellularLocation>
        <location evidence="1">Cell junction</location>
        <location evidence="1">Focal adhesion</location>
    </subcellularLocation>
    <subcellularLocation>
        <location evidence="2 21">Membrane</location>
        <topology evidence="2 21">Single-pass type I membrane protein</topology>
    </subcellularLocation>
</comment>
<dbReference type="Pfam" id="PF08441">
    <property type="entry name" value="Integrin_A_Ig_1"/>
    <property type="match status" value="1"/>
</dbReference>
<feature type="transmembrane region" description="Helical" evidence="21">
    <location>
        <begin position="822"/>
        <end position="844"/>
    </location>
</feature>
<protein>
    <recommendedName>
        <fullName evidence="18">Integrin alpha-V</fullName>
    </recommendedName>
    <alternativeName>
        <fullName evidence="19">Vitronectin receptor subunit alpha</fullName>
    </alternativeName>
</protein>
<dbReference type="InterPro" id="IPR028994">
    <property type="entry name" value="Integrin_alpha_N"/>
</dbReference>
<keyword evidence="12 21" id="KW-1133">Transmembrane helix</keyword>
<reference evidence="25 26" key="1">
    <citation type="journal article" date="2020" name="Mol. Biol. Evol.">
        <title>Interspecific Gene Flow and the Evolution of Specialization in Black and White Rhinoceros.</title>
        <authorList>
            <person name="Moodley Y."/>
            <person name="Westbury M.V."/>
            <person name="Russo I.M."/>
            <person name="Gopalakrishnan S."/>
            <person name="Rakotoarivelo A."/>
            <person name="Olsen R.A."/>
            <person name="Prost S."/>
            <person name="Tunstall T."/>
            <person name="Ryder O.A."/>
            <person name="Dalen L."/>
            <person name="Bruford M.W."/>
        </authorList>
    </citation>
    <scope>NUCLEOTIDE SEQUENCE [LARGE SCALE GENOMIC DNA]</scope>
    <source>
        <strain evidence="25">SBR-YM</strain>
        <tissue evidence="25">Skin</tissue>
    </source>
</reference>
<feature type="repeat" description="FG-GAP" evidence="20">
    <location>
        <begin position="258"/>
        <end position="315"/>
    </location>
</feature>
<evidence type="ECO:0000256" key="7">
    <source>
        <dbReference type="ARBA" id="ARBA00022729"/>
    </source>
</evidence>
<dbReference type="SMART" id="SM00191">
    <property type="entry name" value="Int_alpha"/>
    <property type="match status" value="4"/>
</dbReference>
<dbReference type="GO" id="GO:0034683">
    <property type="term" value="C:integrin alphav-beta3 complex"/>
    <property type="evidence" value="ECO:0007669"/>
    <property type="project" value="UniProtKB-ARBA"/>
</dbReference>
<keyword evidence="17" id="KW-0325">Glycoprotein</keyword>
<dbReference type="Gene3D" id="2.130.10.130">
    <property type="entry name" value="Integrin alpha, N-terminal"/>
    <property type="match status" value="1"/>
</dbReference>
<sequence length="876" mass="97290">MTKNTGNRDYAKDDPLEFKSHQWFGASVRSKQDKILACAPLYHWRTEMKQEREPVGTCFLQDGAKTVEYAPCRSKNIDADGQGFCQGGFSIDFTKADRVLLGGPGSFYWQGQLISDQVAEIVSKYDPKVYSIKYNNQLATRTAQAIFDDSYLGYSVAVGDFNGDGIDDFVSGVPRAARTLGMVYIYDGKNMSSLHNFTGEQMAAYFGFSVAATDINGDDYADVFVGAPLFMDRGSDGKLQEVGQVSVSLQRASGDFQTTKLNGFEVFARFGSAIAPLGDLDQDGFNDIAIAAPYGGEDKKGIVYIFNGRSTGLNAVPSQILEGKWAARSMPPSFGYSMKGATDIDKNGYPDLIVGAFGVDRAVLYRARPVITVNAGLEVYPSILNQDNKTCPLPGTDLKVSCFNVRFCLKADGKGALPTKLNFQVELLLDKLKQKGAIRRALFLHNRSPGHSKNMTISRGGQMQCEELIAYLRDESEFRDKLTPITIFMEYRLDYRTAADATGLQPILNQFTPANISRQTLARLSCAFKTENQTRQVVCDLGNPMKAGTQLLAGLRFSVHQQSEMDTSVKFDLQIQSSNLFDKVSPVVSYKVDLAVLAAVEIRGVSSPDHIFLPIPNWEHKENPETEEDVGPVVQHIYELRNNGPSSFSKAMLNLQWPYKYNNNTLLYILQYDIDGPMNCTSDMEINPLRIKISNSQGTEKNDTVAGQGDRNHLITKRDLTLTEGDVHTLGCGIAECLKIVCQVGRLDRGKSAILYVRSLLWTETFMNKENQNHSYSLKSSASFNVIEFPYKNLPIEDIFNSTLVTTDVTWGIQPAPMPVPVWVIILAVLAGLLLLAVLVFVMYRMGFFKRVRPPQEEQEREQLQPHENGEGNSET</sequence>
<dbReference type="Gene3D" id="2.60.40.1460">
    <property type="entry name" value="Integrin domains. Chain A, domain 2"/>
    <property type="match status" value="1"/>
</dbReference>
<evidence type="ECO:0000256" key="6">
    <source>
        <dbReference type="ARBA" id="ARBA00022723"/>
    </source>
</evidence>
<dbReference type="FunFam" id="2.130.10.130:FF:000003">
    <property type="entry name" value="Integrin alpha V"/>
    <property type="match status" value="1"/>
</dbReference>
<dbReference type="Proteomes" id="UP000551758">
    <property type="component" value="Unassembled WGS sequence"/>
</dbReference>
<feature type="repeat" description="FG-GAP" evidence="20">
    <location>
        <begin position="192"/>
        <end position="257"/>
    </location>
</feature>
<dbReference type="GO" id="GO:0033627">
    <property type="term" value="P:cell adhesion mediated by integrin"/>
    <property type="evidence" value="ECO:0007669"/>
    <property type="project" value="UniProtKB-ARBA"/>
</dbReference>
<dbReference type="AlphaFoldDB" id="A0A7J7E4W2"/>
<keyword evidence="6" id="KW-0479">Metal-binding</keyword>
<comment type="similarity">
    <text evidence="3 21">Belongs to the integrin alpha chain family.</text>
</comment>
<dbReference type="GO" id="GO:0009897">
    <property type="term" value="C:external side of plasma membrane"/>
    <property type="evidence" value="ECO:0007669"/>
    <property type="project" value="TreeGrafter"/>
</dbReference>
<evidence type="ECO:0000256" key="11">
    <source>
        <dbReference type="ARBA" id="ARBA00022949"/>
    </source>
</evidence>
<dbReference type="PRINTS" id="PR01185">
    <property type="entry name" value="INTEGRINA"/>
</dbReference>
<evidence type="ECO:0000256" key="12">
    <source>
        <dbReference type="ARBA" id="ARBA00022989"/>
    </source>
</evidence>
<dbReference type="InterPro" id="IPR048286">
    <property type="entry name" value="Integrin_alpha_Ig-like_3"/>
</dbReference>
<dbReference type="InterPro" id="IPR013519">
    <property type="entry name" value="Int_alpha_beta-p"/>
</dbReference>
<dbReference type="GO" id="GO:0005925">
    <property type="term" value="C:focal adhesion"/>
    <property type="evidence" value="ECO:0007669"/>
    <property type="project" value="UniProtKB-SubCell"/>
</dbReference>
<keyword evidence="5 21" id="KW-0812">Transmembrane</keyword>
<dbReference type="PANTHER" id="PTHR23220:SF4">
    <property type="entry name" value="INTEGRIN ALPHA-V"/>
    <property type="match status" value="1"/>
</dbReference>
<evidence type="ECO:0000256" key="17">
    <source>
        <dbReference type="ARBA" id="ARBA00023180"/>
    </source>
</evidence>
<dbReference type="GO" id="GO:0007229">
    <property type="term" value="P:integrin-mediated signaling pathway"/>
    <property type="evidence" value="ECO:0007669"/>
    <property type="project" value="UniProtKB-KW"/>
</dbReference>
<dbReference type="SUPFAM" id="SSF69318">
    <property type="entry name" value="Integrin alpha N-terminal domain"/>
    <property type="match status" value="1"/>
</dbReference>
<dbReference type="PROSITE" id="PS51470">
    <property type="entry name" value="FG_GAP"/>
    <property type="match status" value="6"/>
</dbReference>
<gene>
    <name evidence="25" type="ORF">HPG69_004743</name>
</gene>
<feature type="repeat" description="FG-GAP" evidence="20">
    <location>
        <begin position="9"/>
        <end position="70"/>
    </location>
</feature>
<evidence type="ECO:0000256" key="16">
    <source>
        <dbReference type="ARBA" id="ARBA00023170"/>
    </source>
</evidence>
<evidence type="ECO:0000259" key="24">
    <source>
        <dbReference type="Pfam" id="PF20806"/>
    </source>
</evidence>
<keyword evidence="10 21" id="KW-0130">Cell adhesion</keyword>
<accession>A0A7J7E4W2</accession>
<evidence type="ECO:0000313" key="26">
    <source>
        <dbReference type="Proteomes" id="UP000551758"/>
    </source>
</evidence>
<evidence type="ECO:0000256" key="14">
    <source>
        <dbReference type="ARBA" id="ARBA00023136"/>
    </source>
</evidence>
<feature type="repeat" description="FG-GAP" evidence="20">
    <location>
        <begin position="137"/>
        <end position="191"/>
    </location>
</feature>
<feature type="region of interest" description="Disordered" evidence="22">
    <location>
        <begin position="855"/>
        <end position="876"/>
    </location>
</feature>
<proteinExistence type="inferred from homology"/>
<evidence type="ECO:0000256" key="1">
    <source>
        <dbReference type="ARBA" id="ARBA00004246"/>
    </source>
</evidence>
<keyword evidence="14 21" id="KW-0472">Membrane</keyword>
<dbReference type="GO" id="GO:0098609">
    <property type="term" value="P:cell-cell adhesion"/>
    <property type="evidence" value="ECO:0007669"/>
    <property type="project" value="TreeGrafter"/>
</dbReference>
<evidence type="ECO:0000256" key="13">
    <source>
        <dbReference type="ARBA" id="ARBA00023037"/>
    </source>
</evidence>
<evidence type="ECO:0000256" key="20">
    <source>
        <dbReference type="PROSITE-ProRule" id="PRU00803"/>
    </source>
</evidence>
<keyword evidence="26" id="KW-1185">Reference proteome</keyword>
<keyword evidence="9" id="KW-0106">Calcium</keyword>
<dbReference type="GO" id="GO:0001525">
    <property type="term" value="P:angiogenesis"/>
    <property type="evidence" value="ECO:0007669"/>
    <property type="project" value="TreeGrafter"/>
</dbReference>
<keyword evidence="13 21" id="KW-0401">Integrin</keyword>
<comment type="caution">
    <text evidence="25">The sequence shown here is derived from an EMBL/GenBank/DDBJ whole genome shotgun (WGS) entry which is preliminary data.</text>
</comment>
<evidence type="ECO:0000256" key="9">
    <source>
        <dbReference type="ARBA" id="ARBA00022837"/>
    </source>
</evidence>
<dbReference type="InterPro" id="IPR018184">
    <property type="entry name" value="Integrin_alpha_C_CS"/>
</dbReference>
<dbReference type="Gene3D" id="1.20.5.930">
    <property type="entry name" value="Bicelle-embedded integrin alpha(iib) transmembrane segment"/>
    <property type="match status" value="1"/>
</dbReference>
<evidence type="ECO:0000256" key="4">
    <source>
        <dbReference type="ARBA" id="ARBA00022685"/>
    </source>
</evidence>
<dbReference type="GO" id="GO:0046872">
    <property type="term" value="F:metal ion binding"/>
    <property type="evidence" value="ECO:0007669"/>
    <property type="project" value="UniProtKB-KW"/>
</dbReference>
<dbReference type="Pfam" id="PF20806">
    <property type="entry name" value="Integrin_A_Ig_3"/>
    <property type="match status" value="1"/>
</dbReference>
<keyword evidence="7" id="KW-0732">Signal</keyword>
<evidence type="ECO:0000259" key="23">
    <source>
        <dbReference type="Pfam" id="PF08441"/>
    </source>
</evidence>
<dbReference type="GO" id="GO:0043277">
    <property type="term" value="P:apoptotic cell clearance"/>
    <property type="evidence" value="ECO:0007669"/>
    <property type="project" value="UniProtKB-ARBA"/>
</dbReference>
<keyword evidence="8" id="KW-0677">Repeat</keyword>
<evidence type="ECO:0000256" key="18">
    <source>
        <dbReference type="ARBA" id="ARBA00068422"/>
    </source>
</evidence>
<evidence type="ECO:0000256" key="19">
    <source>
        <dbReference type="ARBA" id="ARBA00082120"/>
    </source>
</evidence>
<feature type="repeat" description="FG-GAP" evidence="20">
    <location>
        <begin position="319"/>
        <end position="382"/>
    </location>
</feature>
<dbReference type="GO" id="GO:0034685">
    <property type="term" value="C:integrin alphav-beta6 complex"/>
    <property type="evidence" value="ECO:0007669"/>
    <property type="project" value="UniProtKB-ARBA"/>
</dbReference>
<feature type="repeat" description="FG-GAP" evidence="20">
    <location>
        <begin position="73"/>
        <end position="125"/>
    </location>
</feature>
<evidence type="ECO:0000256" key="5">
    <source>
        <dbReference type="ARBA" id="ARBA00022692"/>
    </source>
</evidence>
<evidence type="ECO:0000256" key="21">
    <source>
        <dbReference type="RuleBase" id="RU003762"/>
    </source>
</evidence>
<dbReference type="EMBL" id="JACDTQ010004070">
    <property type="protein sequence ID" value="KAF5910654.1"/>
    <property type="molecule type" value="Genomic_DNA"/>
</dbReference>
<feature type="domain" description="Integrin alpha third immunoglobulin-like" evidence="24">
    <location>
        <begin position="600"/>
        <end position="811"/>
    </location>
</feature>
<evidence type="ECO:0000256" key="8">
    <source>
        <dbReference type="ARBA" id="ARBA00022737"/>
    </source>
</evidence>
<evidence type="ECO:0000256" key="3">
    <source>
        <dbReference type="ARBA" id="ARBA00008054"/>
    </source>
</evidence>
<evidence type="ECO:0000256" key="2">
    <source>
        <dbReference type="ARBA" id="ARBA00004479"/>
    </source>
</evidence>
<evidence type="ECO:0000256" key="22">
    <source>
        <dbReference type="SAM" id="MobiDB-lite"/>
    </source>
</evidence>
<keyword evidence="11" id="KW-0965">Cell junction</keyword>
<dbReference type="PROSITE" id="PS00242">
    <property type="entry name" value="INTEGRIN_ALPHA"/>
    <property type="match status" value="1"/>
</dbReference>
<dbReference type="InterPro" id="IPR013517">
    <property type="entry name" value="FG-GAP"/>
</dbReference>
<feature type="domain" description="Integrin alpha first immunoglubulin-like" evidence="23">
    <location>
        <begin position="367"/>
        <end position="519"/>
    </location>
</feature>
<dbReference type="InterPro" id="IPR013649">
    <property type="entry name" value="Integrin_alpha_Ig-like_1"/>
</dbReference>
<dbReference type="FunFam" id="2.60.40.1530:FF:000002">
    <property type="entry name" value="integrin alpha-V isoform X2"/>
    <property type="match status" value="1"/>
</dbReference>
<dbReference type="SUPFAM" id="SSF69179">
    <property type="entry name" value="Integrin domains"/>
    <property type="match status" value="3"/>
</dbReference>
<keyword evidence="16 21" id="KW-0675">Receptor</keyword>
<organism evidence="25 26">
    <name type="scientific">Diceros bicornis minor</name>
    <name type="common">South-central black rhinoceros</name>
    <dbReference type="NCBI Taxonomy" id="77932"/>
    <lineage>
        <taxon>Eukaryota</taxon>
        <taxon>Metazoa</taxon>
        <taxon>Chordata</taxon>
        <taxon>Craniata</taxon>
        <taxon>Vertebrata</taxon>
        <taxon>Euteleostomi</taxon>
        <taxon>Mammalia</taxon>
        <taxon>Eutheria</taxon>
        <taxon>Laurasiatheria</taxon>
        <taxon>Perissodactyla</taxon>
        <taxon>Rhinocerotidae</taxon>
        <taxon>Diceros</taxon>
    </lineage>
</organism>
<dbReference type="GO" id="GO:0034684">
    <property type="term" value="C:integrin alphav-beta5 complex"/>
    <property type="evidence" value="ECO:0007669"/>
    <property type="project" value="UniProtKB-ARBA"/>
</dbReference>
<dbReference type="FunFam" id="1.20.5.930:FF:000001">
    <property type="entry name" value="Integrin subunit alpha V"/>
    <property type="match status" value="1"/>
</dbReference>
<feature type="compositionally biased region" description="Basic and acidic residues" evidence="22">
    <location>
        <begin position="855"/>
        <end position="870"/>
    </location>
</feature>
<keyword evidence="4" id="KW-0165">Cleavage on pair of basic residues</keyword>
<dbReference type="Gene3D" id="2.60.40.1530">
    <property type="entry name" value="ntegrin, alpha v. Chain A, domain 4"/>
    <property type="match status" value="1"/>
</dbReference>
<name>A0A7J7E4W2_DICBM</name>